<dbReference type="GO" id="GO:0016787">
    <property type="term" value="F:hydrolase activity"/>
    <property type="evidence" value="ECO:0007669"/>
    <property type="project" value="InterPro"/>
</dbReference>
<name>A0A6I6JWU1_9BACT</name>
<proteinExistence type="predicted"/>
<protein>
    <submittedName>
        <fullName evidence="2">DUF1080 domain-containing protein</fullName>
    </submittedName>
</protein>
<dbReference type="Pfam" id="PF06439">
    <property type="entry name" value="3keto-disac_hyd"/>
    <property type="match status" value="1"/>
</dbReference>
<dbReference type="Gene3D" id="2.60.120.560">
    <property type="entry name" value="Exo-inulinase, domain 1"/>
    <property type="match status" value="1"/>
</dbReference>
<organism evidence="2 3">
    <name type="scientific">Maribellus comscasis</name>
    <dbReference type="NCBI Taxonomy" id="2681766"/>
    <lineage>
        <taxon>Bacteria</taxon>
        <taxon>Pseudomonadati</taxon>
        <taxon>Bacteroidota</taxon>
        <taxon>Bacteroidia</taxon>
        <taxon>Marinilabiliales</taxon>
        <taxon>Prolixibacteraceae</taxon>
        <taxon>Maribellus</taxon>
    </lineage>
</organism>
<accession>A0A6I6JWU1</accession>
<dbReference type="InterPro" id="IPR010496">
    <property type="entry name" value="AL/BT2_dom"/>
</dbReference>
<feature type="domain" description="3-keto-alpha-glucoside-1,2-lyase/3-keto-2-hydroxy-glucal hydratase" evidence="1">
    <location>
        <begin position="44"/>
        <end position="241"/>
    </location>
</feature>
<dbReference type="EMBL" id="CP046401">
    <property type="protein sequence ID" value="QGY42234.1"/>
    <property type="molecule type" value="Genomic_DNA"/>
</dbReference>
<dbReference type="KEGG" id="mcos:GM418_00750"/>
<dbReference type="Proteomes" id="UP000428260">
    <property type="component" value="Chromosome"/>
</dbReference>
<evidence type="ECO:0000259" key="1">
    <source>
        <dbReference type="Pfam" id="PF06439"/>
    </source>
</evidence>
<evidence type="ECO:0000313" key="3">
    <source>
        <dbReference type="Proteomes" id="UP000428260"/>
    </source>
</evidence>
<dbReference type="RefSeq" id="WP_158862201.1">
    <property type="nucleotide sequence ID" value="NZ_CP046401.1"/>
</dbReference>
<reference evidence="2 3" key="1">
    <citation type="submission" date="2019-11" db="EMBL/GenBank/DDBJ databases">
        <authorList>
            <person name="Zheng R.K."/>
            <person name="Sun C.M."/>
        </authorList>
    </citation>
    <scope>NUCLEOTIDE SEQUENCE [LARGE SCALE GENOMIC DNA]</scope>
    <source>
        <strain evidence="2 3">WC007</strain>
    </source>
</reference>
<sequence>MRNFWNFVLILTAATAFSCSSSAKKSDKQEESDIIQIEQKTDEEWEMLFDGKSIAKWEKFSGGEVTGWKIIDGELHNSGVGSDHGGDIITKKEYENFELFVEWKVSPQSNSGIFYHVQKGVTEKIYESGPEYQLIDGKGWPTKIADNQYTASNYSMQAPEGAEVKPVEEWNTTRIVVQNPHVEHWLNGKKVVEYELWSDEWKAQKAAGKWKDAEHYGMAKKGHIGLQDHGGLTIFRVIKIKEL</sequence>
<gene>
    <name evidence="2" type="ORF">GM418_00750</name>
</gene>
<evidence type="ECO:0000313" key="2">
    <source>
        <dbReference type="EMBL" id="QGY42234.1"/>
    </source>
</evidence>
<keyword evidence="3" id="KW-1185">Reference proteome</keyword>
<dbReference type="AlphaFoldDB" id="A0A6I6JWU1"/>
<dbReference type="PROSITE" id="PS51257">
    <property type="entry name" value="PROKAR_LIPOPROTEIN"/>
    <property type="match status" value="1"/>
</dbReference>